<reference evidence="1 2" key="2">
    <citation type="submission" date="2018-11" db="EMBL/GenBank/DDBJ databases">
        <authorList>
            <consortium name="Pathogen Informatics"/>
        </authorList>
    </citation>
    <scope>NUCLEOTIDE SEQUENCE [LARGE SCALE GENOMIC DNA]</scope>
</reference>
<proteinExistence type="predicted"/>
<dbReference type="Proteomes" id="UP000271162">
    <property type="component" value="Unassembled WGS sequence"/>
</dbReference>
<organism evidence="3">
    <name type="scientific">Nippostrongylus brasiliensis</name>
    <name type="common">Rat hookworm</name>
    <dbReference type="NCBI Taxonomy" id="27835"/>
    <lineage>
        <taxon>Eukaryota</taxon>
        <taxon>Metazoa</taxon>
        <taxon>Ecdysozoa</taxon>
        <taxon>Nematoda</taxon>
        <taxon>Chromadorea</taxon>
        <taxon>Rhabditida</taxon>
        <taxon>Rhabditina</taxon>
        <taxon>Rhabditomorpha</taxon>
        <taxon>Strongyloidea</taxon>
        <taxon>Heligmosomidae</taxon>
        <taxon>Nippostrongylus</taxon>
    </lineage>
</organism>
<protein>
    <submittedName>
        <fullName evidence="1 3">Uncharacterized protein</fullName>
    </submittedName>
</protein>
<keyword evidence="2" id="KW-1185">Reference proteome</keyword>
<dbReference type="WBParaSite" id="NBR_0001453101-mRNA-1">
    <property type="protein sequence ID" value="NBR_0001453101-mRNA-1"/>
    <property type="gene ID" value="NBR_0001453101"/>
</dbReference>
<gene>
    <name evidence="1" type="ORF">NBR_LOCUS14532</name>
</gene>
<accession>A0A0N4YD55</accession>
<evidence type="ECO:0000313" key="2">
    <source>
        <dbReference type="Proteomes" id="UP000271162"/>
    </source>
</evidence>
<evidence type="ECO:0000313" key="3">
    <source>
        <dbReference type="WBParaSite" id="NBR_0001453101-mRNA-1"/>
    </source>
</evidence>
<name>A0A0N4YD55_NIPBR</name>
<dbReference type="AlphaFoldDB" id="A0A0N4YD55"/>
<evidence type="ECO:0000313" key="1">
    <source>
        <dbReference type="EMBL" id="VDL78121.1"/>
    </source>
</evidence>
<sequence length="75" mass="8708">MEKPDRNQDGDDATIDKRRTIRLKVRLKRDLKCSGSDGFAWTGQAGRAMDNHLCENPLVKLRKLLFRAQKELLLR</sequence>
<reference evidence="3" key="1">
    <citation type="submission" date="2017-02" db="UniProtKB">
        <authorList>
            <consortium name="WormBaseParasite"/>
        </authorList>
    </citation>
    <scope>IDENTIFICATION</scope>
</reference>
<dbReference type="EMBL" id="UYSL01021396">
    <property type="protein sequence ID" value="VDL78121.1"/>
    <property type="molecule type" value="Genomic_DNA"/>
</dbReference>